<evidence type="ECO:0000256" key="1">
    <source>
        <dbReference type="SAM" id="MobiDB-lite"/>
    </source>
</evidence>
<feature type="region of interest" description="Disordered" evidence="1">
    <location>
        <begin position="27"/>
        <end position="46"/>
    </location>
</feature>
<feature type="signal peptide" evidence="2">
    <location>
        <begin position="1"/>
        <end position="19"/>
    </location>
</feature>
<feature type="chain" id="PRO_5005839635" description="Secreted protein" evidence="2">
    <location>
        <begin position="20"/>
        <end position="118"/>
    </location>
</feature>
<proteinExistence type="predicted"/>
<reference evidence="3 4" key="1">
    <citation type="submission" date="2015-08" db="EMBL/GenBank/DDBJ databases">
        <title>Genome sequencing of Penicillium nordicum.</title>
        <authorList>
            <person name="Nguyen H.D."/>
            <person name="Seifert K.A."/>
        </authorList>
    </citation>
    <scope>NUCLEOTIDE SEQUENCE [LARGE SCALE GENOMIC DNA]</scope>
    <source>
        <strain evidence="3 4">DAOMC 185683</strain>
    </source>
</reference>
<accession>A0A0M9WE11</accession>
<dbReference type="EMBL" id="LHQQ01000136">
    <property type="protein sequence ID" value="KOS41289.1"/>
    <property type="molecule type" value="Genomic_DNA"/>
</dbReference>
<evidence type="ECO:0000256" key="2">
    <source>
        <dbReference type="SAM" id="SignalP"/>
    </source>
</evidence>
<keyword evidence="4" id="KW-1185">Reference proteome</keyword>
<dbReference type="AlphaFoldDB" id="A0A0M9WE11"/>
<protein>
    <recommendedName>
        <fullName evidence="5">Secreted protein</fullName>
    </recommendedName>
</protein>
<comment type="caution">
    <text evidence="3">The sequence shown here is derived from an EMBL/GenBank/DDBJ whole genome shotgun (WGS) entry which is preliminary data.</text>
</comment>
<evidence type="ECO:0008006" key="5">
    <source>
        <dbReference type="Google" id="ProtNLM"/>
    </source>
</evidence>
<name>A0A0M9WE11_9EURO</name>
<evidence type="ECO:0000313" key="4">
    <source>
        <dbReference type="Proteomes" id="UP000037696"/>
    </source>
</evidence>
<evidence type="ECO:0000313" key="3">
    <source>
        <dbReference type="EMBL" id="KOS41289.1"/>
    </source>
</evidence>
<gene>
    <name evidence="3" type="ORF">ACN38_g7862</name>
</gene>
<keyword evidence="2" id="KW-0732">Signal</keyword>
<sequence>MRNQIVLLHSTTFLVLLRSIVNEPAKHCDDQSSRTPKGPTHTHSGATLTLTNTPTIYDATKCHSPRHTQHTQSSGETGRILIYLEVEEIIQLHNFILYYRMYLSLQASNIRFIICLAV</sequence>
<organism evidence="3 4">
    <name type="scientific">Penicillium nordicum</name>
    <dbReference type="NCBI Taxonomy" id="229535"/>
    <lineage>
        <taxon>Eukaryota</taxon>
        <taxon>Fungi</taxon>
        <taxon>Dikarya</taxon>
        <taxon>Ascomycota</taxon>
        <taxon>Pezizomycotina</taxon>
        <taxon>Eurotiomycetes</taxon>
        <taxon>Eurotiomycetidae</taxon>
        <taxon>Eurotiales</taxon>
        <taxon>Aspergillaceae</taxon>
        <taxon>Penicillium</taxon>
    </lineage>
</organism>
<dbReference type="Proteomes" id="UP000037696">
    <property type="component" value="Unassembled WGS sequence"/>
</dbReference>